<dbReference type="EMBL" id="VWOX01000007">
    <property type="protein sequence ID" value="KAA5542581.1"/>
    <property type="molecule type" value="Genomic_DNA"/>
</dbReference>
<comment type="caution">
    <text evidence="5">The sequence shown here is derived from an EMBL/GenBank/DDBJ whole genome shotgun (WGS) entry which is preliminary data.</text>
</comment>
<name>A0A5M6D517_9BACT</name>
<dbReference type="RefSeq" id="WP_161604490.1">
    <property type="nucleotide sequence ID" value="NZ_VWOX01000007.1"/>
</dbReference>
<dbReference type="InterPro" id="IPR029063">
    <property type="entry name" value="SAM-dependent_MTases_sf"/>
</dbReference>
<organism evidence="5 6">
    <name type="scientific">Roseiconus nitratireducens</name>
    <dbReference type="NCBI Taxonomy" id="2605748"/>
    <lineage>
        <taxon>Bacteria</taxon>
        <taxon>Pseudomonadati</taxon>
        <taxon>Planctomycetota</taxon>
        <taxon>Planctomycetia</taxon>
        <taxon>Pirellulales</taxon>
        <taxon>Pirellulaceae</taxon>
        <taxon>Roseiconus</taxon>
    </lineage>
</organism>
<dbReference type="GO" id="GO:0000179">
    <property type="term" value="F:rRNA (adenine-N6,N6-)-dimethyltransferase activity"/>
    <property type="evidence" value="ECO:0007669"/>
    <property type="project" value="TreeGrafter"/>
</dbReference>
<evidence type="ECO:0000313" key="5">
    <source>
        <dbReference type="EMBL" id="KAA5542581.1"/>
    </source>
</evidence>
<sequence length="220" mass="24875">MTMPSRQPSGRPSESSGDAVRDRWTFLKAWMRRPQDVASIYPSSERLRRQLSHRDCIRSAGCVIELGPGTGETTSALLDSMPAHSRLLAVEKTEYFIDTLHDISDPRLDVWHGDAVHLPQIAAEHGIRFPDVIVSGIPFSRLSAPIAIELMRGIHQLLPVGGKFIAYQLRDRVCEFARPFFGRSLSRRVWFNVPPLRVYSWTKSSTTPWSPELPRTVVES</sequence>
<dbReference type="SUPFAM" id="SSF53335">
    <property type="entry name" value="S-adenosyl-L-methionine-dependent methyltransferases"/>
    <property type="match status" value="1"/>
</dbReference>
<keyword evidence="3" id="KW-0949">S-adenosyl-L-methionine</keyword>
<evidence type="ECO:0000256" key="4">
    <source>
        <dbReference type="ARBA" id="ARBA00022884"/>
    </source>
</evidence>
<keyword evidence="6" id="KW-1185">Reference proteome</keyword>
<dbReference type="Proteomes" id="UP000324479">
    <property type="component" value="Unassembled WGS sequence"/>
</dbReference>
<dbReference type="PANTHER" id="PTHR11727">
    <property type="entry name" value="DIMETHYLADENOSINE TRANSFERASE"/>
    <property type="match status" value="1"/>
</dbReference>
<dbReference type="CDD" id="cd02440">
    <property type="entry name" value="AdoMet_MTases"/>
    <property type="match status" value="1"/>
</dbReference>
<dbReference type="GO" id="GO:0003723">
    <property type="term" value="F:RNA binding"/>
    <property type="evidence" value="ECO:0007669"/>
    <property type="project" value="UniProtKB-KW"/>
</dbReference>
<evidence type="ECO:0000256" key="1">
    <source>
        <dbReference type="ARBA" id="ARBA00022603"/>
    </source>
</evidence>
<dbReference type="AlphaFoldDB" id="A0A5M6D517"/>
<evidence type="ECO:0000256" key="3">
    <source>
        <dbReference type="ARBA" id="ARBA00022691"/>
    </source>
</evidence>
<reference evidence="5 6" key="1">
    <citation type="submission" date="2019-08" db="EMBL/GenBank/DDBJ databases">
        <authorList>
            <person name="Dhanesh K."/>
            <person name="Kumar G."/>
            <person name="Sasikala C."/>
            <person name="Venkata Ramana C."/>
        </authorList>
    </citation>
    <scope>NUCLEOTIDE SEQUENCE [LARGE SCALE GENOMIC DNA]</scope>
    <source>
        <strain evidence="5 6">JC645</strain>
    </source>
</reference>
<dbReference type="Gene3D" id="3.40.50.150">
    <property type="entry name" value="Vaccinia Virus protein VP39"/>
    <property type="match status" value="1"/>
</dbReference>
<dbReference type="PANTHER" id="PTHR11727:SF14">
    <property type="entry name" value="BLL8166 PROTEIN"/>
    <property type="match status" value="1"/>
</dbReference>
<evidence type="ECO:0000256" key="2">
    <source>
        <dbReference type="ARBA" id="ARBA00022679"/>
    </source>
</evidence>
<keyword evidence="2 5" id="KW-0808">Transferase</keyword>
<proteinExistence type="predicted"/>
<keyword evidence="4" id="KW-0694">RNA-binding</keyword>
<evidence type="ECO:0000313" key="6">
    <source>
        <dbReference type="Proteomes" id="UP000324479"/>
    </source>
</evidence>
<dbReference type="InterPro" id="IPR001737">
    <property type="entry name" value="KsgA/Erm"/>
</dbReference>
<gene>
    <name evidence="5" type="ORF">FYK55_13655</name>
</gene>
<accession>A0A5M6D517</accession>
<protein>
    <submittedName>
        <fullName evidence="5">SAM-dependent methyltransferase</fullName>
    </submittedName>
</protein>
<keyword evidence="1 5" id="KW-0489">Methyltransferase</keyword>